<comment type="caution">
    <text evidence="1">The sequence shown here is derived from an EMBL/GenBank/DDBJ whole genome shotgun (WGS) entry which is preliminary data.</text>
</comment>
<proteinExistence type="predicted"/>
<dbReference type="EMBL" id="JAPFFJ010000003">
    <property type="protein sequence ID" value="KAJ6430996.1"/>
    <property type="molecule type" value="Genomic_DNA"/>
</dbReference>
<name>A0AAD6KWV4_9ROSI</name>
<dbReference type="AlphaFoldDB" id="A0AAD6KWV4"/>
<evidence type="ECO:0000313" key="1">
    <source>
        <dbReference type="EMBL" id="KAJ6430996.1"/>
    </source>
</evidence>
<keyword evidence="2" id="KW-1185">Reference proteome</keyword>
<gene>
    <name evidence="1" type="ORF">OIU84_018496</name>
</gene>
<protein>
    <submittedName>
        <fullName evidence="1">Uncharacterized protein</fullName>
    </submittedName>
</protein>
<dbReference type="Proteomes" id="UP001162972">
    <property type="component" value="Chromosome 10"/>
</dbReference>
<reference evidence="1 2" key="1">
    <citation type="journal article" date="2023" name="Int. J. Mol. Sci.">
        <title>De Novo Assembly and Annotation of 11 Diverse Shrub Willow (Salix) Genomes Reveals Novel Gene Organization in Sex-Linked Regions.</title>
        <authorList>
            <person name="Hyden B."/>
            <person name="Feng K."/>
            <person name="Yates T.B."/>
            <person name="Jawdy S."/>
            <person name="Cereghino C."/>
            <person name="Smart L.B."/>
            <person name="Muchero W."/>
        </authorList>
    </citation>
    <scope>NUCLEOTIDE SEQUENCE [LARGE SCALE GENOMIC DNA]</scope>
    <source>
        <tissue evidence="1">Shoot tip</tissue>
    </source>
</reference>
<evidence type="ECO:0000313" key="2">
    <source>
        <dbReference type="Proteomes" id="UP001162972"/>
    </source>
</evidence>
<accession>A0AAD6KWV4</accession>
<organism evidence="1 2">
    <name type="scientific">Salix udensis</name>
    <dbReference type="NCBI Taxonomy" id="889485"/>
    <lineage>
        <taxon>Eukaryota</taxon>
        <taxon>Viridiplantae</taxon>
        <taxon>Streptophyta</taxon>
        <taxon>Embryophyta</taxon>
        <taxon>Tracheophyta</taxon>
        <taxon>Spermatophyta</taxon>
        <taxon>Magnoliopsida</taxon>
        <taxon>eudicotyledons</taxon>
        <taxon>Gunneridae</taxon>
        <taxon>Pentapetalae</taxon>
        <taxon>rosids</taxon>
        <taxon>fabids</taxon>
        <taxon>Malpighiales</taxon>
        <taxon>Salicaceae</taxon>
        <taxon>Saliceae</taxon>
        <taxon>Salix</taxon>
    </lineage>
</organism>
<sequence length="71" mass="8019">MHNNPIRITLPTILCRPGGGSKPQRHITHRKHDNPIILIDTISNLPQATLSTHDSHTKKTSLKWASAKLYF</sequence>